<evidence type="ECO:0000256" key="2">
    <source>
        <dbReference type="SAM" id="Phobius"/>
    </source>
</evidence>
<feature type="compositionally biased region" description="Basic and acidic residues" evidence="1">
    <location>
        <begin position="71"/>
        <end position="80"/>
    </location>
</feature>
<dbReference type="RefSeq" id="WP_263228234.1">
    <property type="nucleotide sequence ID" value="NZ_CP106793.1"/>
</dbReference>
<sequence>MNTVGFAIQAAARDDRVASQWMLSVFFILVGVIVAGALVWAVRLGMSVRDREPAPPRPDEHPRLPDGGPVLEEREVREPEEMPIAGQESDRLMPYQLHHAASKRCDDQHRKRWHPGSSGGFGSGGPGHV</sequence>
<keyword evidence="2" id="KW-1133">Transmembrane helix</keyword>
<feature type="region of interest" description="Disordered" evidence="1">
    <location>
        <begin position="49"/>
        <end position="129"/>
    </location>
</feature>
<dbReference type="EMBL" id="CP106793">
    <property type="protein sequence ID" value="UXY18014.1"/>
    <property type="molecule type" value="Genomic_DNA"/>
</dbReference>
<feature type="transmembrane region" description="Helical" evidence="2">
    <location>
        <begin position="21"/>
        <end position="42"/>
    </location>
</feature>
<reference evidence="3" key="1">
    <citation type="submission" date="2022-10" db="EMBL/GenBank/DDBJ databases">
        <authorList>
            <person name="Mo P."/>
        </authorList>
    </citation>
    <scope>NUCLEOTIDE SEQUENCE</scope>
    <source>
        <strain evidence="3">HUAS 13-4</strain>
    </source>
</reference>
<feature type="compositionally biased region" description="Basic and acidic residues" evidence="1">
    <location>
        <begin position="49"/>
        <end position="64"/>
    </location>
</feature>
<evidence type="ECO:0000313" key="3">
    <source>
        <dbReference type="EMBL" id="UXY18014.1"/>
    </source>
</evidence>
<evidence type="ECO:0000313" key="4">
    <source>
        <dbReference type="Proteomes" id="UP001061298"/>
    </source>
</evidence>
<proteinExistence type="predicted"/>
<dbReference type="Proteomes" id="UP001061298">
    <property type="component" value="Chromosome"/>
</dbReference>
<name>A0ABY6DUG4_9ACTN</name>
<dbReference type="Pfam" id="PF20087">
    <property type="entry name" value="DUF6479"/>
    <property type="match status" value="1"/>
</dbReference>
<keyword evidence="2" id="KW-0812">Transmembrane</keyword>
<organism evidence="3 4">
    <name type="scientific">Streptomyces cynarae</name>
    <dbReference type="NCBI Taxonomy" id="2981134"/>
    <lineage>
        <taxon>Bacteria</taxon>
        <taxon>Bacillati</taxon>
        <taxon>Actinomycetota</taxon>
        <taxon>Actinomycetes</taxon>
        <taxon>Kitasatosporales</taxon>
        <taxon>Streptomycetaceae</taxon>
        <taxon>Streptomyces</taxon>
    </lineage>
</organism>
<keyword evidence="4" id="KW-1185">Reference proteome</keyword>
<gene>
    <name evidence="3" type="ORF">N8I84_04210</name>
</gene>
<dbReference type="InterPro" id="IPR045513">
    <property type="entry name" value="DUF6479"/>
</dbReference>
<protein>
    <submittedName>
        <fullName evidence="3">DUF6479 family protein</fullName>
    </submittedName>
</protein>
<keyword evidence="2" id="KW-0472">Membrane</keyword>
<feature type="compositionally biased region" description="Gly residues" evidence="1">
    <location>
        <begin position="117"/>
        <end position="129"/>
    </location>
</feature>
<evidence type="ECO:0000256" key="1">
    <source>
        <dbReference type="SAM" id="MobiDB-lite"/>
    </source>
</evidence>
<accession>A0ABY6DUG4</accession>